<sequence>MVSPDLLDYRIFGGRVYSPCEGWVDALENQRPDTIPGQPDLQHQPGNYVRLNCGGKMILLAHLRQGSVVVSLGERFFSGQLIAEVGNSGNSLEPHLHVDVADNGMELAISFDGRPALINALFSVNGK</sequence>
<organism evidence="2 3">
    <name type="scientific">Thiomicrorhabdus heinhorstiae</name>
    <dbReference type="NCBI Taxonomy" id="2748010"/>
    <lineage>
        <taxon>Bacteria</taxon>
        <taxon>Pseudomonadati</taxon>
        <taxon>Pseudomonadota</taxon>
        <taxon>Gammaproteobacteria</taxon>
        <taxon>Thiotrichales</taxon>
        <taxon>Piscirickettsiaceae</taxon>
        <taxon>Thiomicrorhabdus</taxon>
    </lineage>
</organism>
<reference evidence="2 3" key="1">
    <citation type="submission" date="2020-06" db="EMBL/GenBank/DDBJ databases">
        <authorList>
            <person name="Scott K."/>
        </authorList>
    </citation>
    <scope>NUCLEOTIDE SEQUENCE [LARGE SCALE GENOMIC DNA]</scope>
    <source>
        <strain evidence="2 3">HH1</strain>
    </source>
</reference>
<reference evidence="2 3" key="2">
    <citation type="submission" date="2020-11" db="EMBL/GenBank/DDBJ databases">
        <title>Sulfur oxidizing isolate from Hospital Hole Sinkhole.</title>
        <authorList>
            <person name="Scott K.M."/>
        </authorList>
    </citation>
    <scope>NUCLEOTIDE SEQUENCE [LARGE SCALE GENOMIC DNA]</scope>
    <source>
        <strain evidence="2 3">HH1</strain>
    </source>
</reference>
<name>A0ABS0BSF4_9GAMM</name>
<evidence type="ECO:0000259" key="1">
    <source>
        <dbReference type="Pfam" id="PF01551"/>
    </source>
</evidence>
<dbReference type="InterPro" id="IPR016047">
    <property type="entry name" value="M23ase_b-sheet_dom"/>
</dbReference>
<dbReference type="SUPFAM" id="SSF51261">
    <property type="entry name" value="Duplicated hybrid motif"/>
    <property type="match status" value="1"/>
</dbReference>
<comment type="caution">
    <text evidence="2">The sequence shown here is derived from an EMBL/GenBank/DDBJ whole genome shotgun (WGS) entry which is preliminary data.</text>
</comment>
<accession>A0ABS0BSF4</accession>
<evidence type="ECO:0000313" key="2">
    <source>
        <dbReference type="EMBL" id="MBF6056749.1"/>
    </source>
</evidence>
<dbReference type="EMBL" id="JACBGI020000001">
    <property type="protein sequence ID" value="MBF6056749.1"/>
    <property type="molecule type" value="Genomic_DNA"/>
</dbReference>
<gene>
    <name evidence="2" type="ORF">H8792_000160</name>
</gene>
<dbReference type="Proteomes" id="UP001193680">
    <property type="component" value="Unassembled WGS sequence"/>
</dbReference>
<dbReference type="Pfam" id="PF01551">
    <property type="entry name" value="Peptidase_M23"/>
    <property type="match status" value="1"/>
</dbReference>
<protein>
    <submittedName>
        <fullName evidence="2">M23 family metallopeptidase</fullName>
    </submittedName>
</protein>
<dbReference type="InterPro" id="IPR011055">
    <property type="entry name" value="Dup_hybrid_motif"/>
</dbReference>
<dbReference type="CDD" id="cd12797">
    <property type="entry name" value="M23_peptidase"/>
    <property type="match status" value="1"/>
</dbReference>
<proteinExistence type="predicted"/>
<keyword evidence="3" id="KW-1185">Reference proteome</keyword>
<evidence type="ECO:0000313" key="3">
    <source>
        <dbReference type="Proteomes" id="UP001193680"/>
    </source>
</evidence>
<feature type="domain" description="M23ase beta-sheet core" evidence="1">
    <location>
        <begin position="13"/>
        <end position="106"/>
    </location>
</feature>
<dbReference type="Gene3D" id="2.70.70.10">
    <property type="entry name" value="Glucose Permease (Domain IIA)"/>
    <property type="match status" value="1"/>
</dbReference>